<name>A0A179B3A6_9ACTO</name>
<gene>
    <name evidence="8" type="ORF">A4H34_03100</name>
</gene>
<keyword evidence="9" id="KW-1185">Reference proteome</keyword>
<evidence type="ECO:0000256" key="3">
    <source>
        <dbReference type="ARBA" id="ARBA00022989"/>
    </source>
</evidence>
<dbReference type="Proteomes" id="UP000078368">
    <property type="component" value="Unassembled WGS sequence"/>
</dbReference>
<dbReference type="PANTHER" id="PTHR43229">
    <property type="entry name" value="NODULATION PROTEIN J"/>
    <property type="match status" value="1"/>
</dbReference>
<dbReference type="InterPro" id="IPR000412">
    <property type="entry name" value="ABC_2_transport"/>
</dbReference>
<dbReference type="InterPro" id="IPR051784">
    <property type="entry name" value="Nod_factor_ABC_transporter"/>
</dbReference>
<evidence type="ECO:0000313" key="9">
    <source>
        <dbReference type="Proteomes" id="UP000078368"/>
    </source>
</evidence>
<organism evidence="8 9">
    <name type="scientific">Peptidiphaga gingivicola</name>
    <dbReference type="NCBI Taxonomy" id="2741497"/>
    <lineage>
        <taxon>Bacteria</taxon>
        <taxon>Bacillati</taxon>
        <taxon>Actinomycetota</taxon>
        <taxon>Actinomycetes</taxon>
        <taxon>Actinomycetales</taxon>
        <taxon>Actinomycetaceae</taxon>
        <taxon>Peptidiphaga</taxon>
    </lineage>
</organism>
<dbReference type="PIRSF" id="PIRSF006648">
    <property type="entry name" value="DrrB"/>
    <property type="match status" value="1"/>
</dbReference>
<feature type="transmembrane region" description="Helical" evidence="6">
    <location>
        <begin position="107"/>
        <end position="130"/>
    </location>
</feature>
<evidence type="ECO:0000256" key="6">
    <source>
        <dbReference type="SAM" id="Phobius"/>
    </source>
</evidence>
<comment type="subcellular location">
    <subcellularLocation>
        <location evidence="1">Membrane</location>
        <topology evidence="1">Multi-pass membrane protein</topology>
    </subcellularLocation>
</comment>
<evidence type="ECO:0000256" key="2">
    <source>
        <dbReference type="ARBA" id="ARBA00022692"/>
    </source>
</evidence>
<feature type="transmembrane region" description="Helical" evidence="6">
    <location>
        <begin position="142"/>
        <end position="162"/>
    </location>
</feature>
<dbReference type="GO" id="GO:0046677">
    <property type="term" value="P:response to antibiotic"/>
    <property type="evidence" value="ECO:0007669"/>
    <property type="project" value="UniProtKB-KW"/>
</dbReference>
<accession>A0A179B3A6</accession>
<sequence length="250" mass="27248">MNMQLKALWSLYRRQLSTTVFYLPILVFTMFLPIMLFFMFGAFQEYSDNPAGDGNYAAKAMIGMCVYGAGMASATIGAQVGVERAQGWTRQLALTPVEPVTNFVNKLLLSITSALLSILAVLAVGCATTAEGPTRMWALSPILTLLGSLSTAAMGIMVGYLLRSDGAYGVILGGFAILAFFGDNFIPLDSMPSFFRDVAPFTPLYGITMIARWPLLQGTFEWTWAAGVAAWTVIFGIVSVRRMRTDTARR</sequence>
<dbReference type="RefSeq" id="WP_082903025.1">
    <property type="nucleotide sequence ID" value="NZ_LVZK01000001.1"/>
</dbReference>
<feature type="transmembrane region" description="Helical" evidence="6">
    <location>
        <begin position="168"/>
        <end position="186"/>
    </location>
</feature>
<dbReference type="GO" id="GO:0043190">
    <property type="term" value="C:ATP-binding cassette (ABC) transporter complex"/>
    <property type="evidence" value="ECO:0007669"/>
    <property type="project" value="InterPro"/>
</dbReference>
<keyword evidence="4 6" id="KW-0472">Membrane</keyword>
<dbReference type="STRING" id="1823756.A4H34_03100"/>
<dbReference type="OrthoDB" id="63188at2"/>
<evidence type="ECO:0000256" key="1">
    <source>
        <dbReference type="ARBA" id="ARBA00004141"/>
    </source>
</evidence>
<dbReference type="PANTHER" id="PTHR43229:SF2">
    <property type="entry name" value="NODULATION PROTEIN J"/>
    <property type="match status" value="1"/>
</dbReference>
<dbReference type="EMBL" id="LVZK01000001">
    <property type="protein sequence ID" value="OAP86176.1"/>
    <property type="molecule type" value="Genomic_DNA"/>
</dbReference>
<dbReference type="AlphaFoldDB" id="A0A179B3A6"/>
<comment type="caution">
    <text evidence="8">The sequence shown here is derived from an EMBL/GenBank/DDBJ whole genome shotgun (WGS) entry which is preliminary data.</text>
</comment>
<evidence type="ECO:0000256" key="5">
    <source>
        <dbReference type="ARBA" id="ARBA00023251"/>
    </source>
</evidence>
<feature type="transmembrane region" description="Helical" evidence="6">
    <location>
        <begin position="21"/>
        <end position="43"/>
    </location>
</feature>
<evidence type="ECO:0000259" key="7">
    <source>
        <dbReference type="Pfam" id="PF12698"/>
    </source>
</evidence>
<proteinExistence type="predicted"/>
<keyword evidence="2 6" id="KW-0812">Transmembrane</keyword>
<dbReference type="Pfam" id="PF12698">
    <property type="entry name" value="ABC2_membrane_3"/>
    <property type="match status" value="1"/>
</dbReference>
<protein>
    <recommendedName>
        <fullName evidence="7">ABC-2 type transporter transmembrane domain-containing protein</fullName>
    </recommendedName>
</protein>
<reference evidence="8 9" key="1">
    <citation type="submission" date="2016-04" db="EMBL/GenBank/DDBJ databases">
        <title>Peptidophaga gingivicola gen. nov., sp. nov., isolated from human subgingival plaque.</title>
        <authorList>
            <person name="Beall C.J."/>
            <person name="Mokrzan E.M."/>
            <person name="Griffen A.L."/>
            <person name="Leys E.J."/>
        </authorList>
    </citation>
    <scope>NUCLEOTIDE SEQUENCE [LARGE SCALE GENOMIC DNA]</scope>
    <source>
        <strain evidence="8 9">BA112</strain>
    </source>
</reference>
<feature type="transmembrane region" description="Helical" evidence="6">
    <location>
        <begin position="222"/>
        <end position="240"/>
    </location>
</feature>
<evidence type="ECO:0000256" key="4">
    <source>
        <dbReference type="ARBA" id="ARBA00023136"/>
    </source>
</evidence>
<dbReference type="InterPro" id="IPR013525">
    <property type="entry name" value="ABC2_TM"/>
</dbReference>
<keyword evidence="5" id="KW-0046">Antibiotic resistance</keyword>
<evidence type="ECO:0000313" key="8">
    <source>
        <dbReference type="EMBL" id="OAP86176.1"/>
    </source>
</evidence>
<dbReference type="GO" id="GO:0140359">
    <property type="term" value="F:ABC-type transporter activity"/>
    <property type="evidence" value="ECO:0007669"/>
    <property type="project" value="InterPro"/>
</dbReference>
<keyword evidence="3 6" id="KW-1133">Transmembrane helix</keyword>
<feature type="domain" description="ABC-2 type transporter transmembrane" evidence="7">
    <location>
        <begin position="61"/>
        <end position="239"/>
    </location>
</feature>